<evidence type="ECO:0000256" key="2">
    <source>
        <dbReference type="ARBA" id="ARBA00022801"/>
    </source>
</evidence>
<dbReference type="PROSITE" id="PS00893">
    <property type="entry name" value="NUDIX_BOX"/>
    <property type="match status" value="1"/>
</dbReference>
<protein>
    <submittedName>
        <fullName evidence="4">8-oxo-dGTP diphosphatase</fullName>
    </submittedName>
</protein>
<dbReference type="InterPro" id="IPR000086">
    <property type="entry name" value="NUDIX_hydrolase_dom"/>
</dbReference>
<keyword evidence="2" id="KW-0378">Hydrolase</keyword>
<dbReference type="Proteomes" id="UP000269689">
    <property type="component" value="Unassembled WGS sequence"/>
</dbReference>
<dbReference type="EMBL" id="RKQK01000004">
    <property type="protein sequence ID" value="RPE64699.1"/>
    <property type="molecule type" value="Genomic_DNA"/>
</dbReference>
<dbReference type="GO" id="GO:0016787">
    <property type="term" value="F:hydrolase activity"/>
    <property type="evidence" value="ECO:0007669"/>
    <property type="project" value="UniProtKB-KW"/>
</dbReference>
<dbReference type="PANTHER" id="PTHR43046">
    <property type="entry name" value="GDP-MANNOSE MANNOSYL HYDROLASE"/>
    <property type="match status" value="1"/>
</dbReference>
<dbReference type="PANTHER" id="PTHR43046:SF2">
    <property type="entry name" value="8-OXO-DGTP DIPHOSPHATASE-RELATED"/>
    <property type="match status" value="1"/>
</dbReference>
<keyword evidence="5" id="KW-1185">Reference proteome</keyword>
<dbReference type="SUPFAM" id="SSF55811">
    <property type="entry name" value="Nudix"/>
    <property type="match status" value="1"/>
</dbReference>
<dbReference type="Gene3D" id="3.90.79.10">
    <property type="entry name" value="Nucleoside Triphosphate Pyrophosphohydrolase"/>
    <property type="match status" value="1"/>
</dbReference>
<organism evidence="4 5">
    <name type="scientific">Pacificibacter maritimus</name>
    <dbReference type="NCBI Taxonomy" id="762213"/>
    <lineage>
        <taxon>Bacteria</taxon>
        <taxon>Pseudomonadati</taxon>
        <taxon>Pseudomonadota</taxon>
        <taxon>Alphaproteobacteria</taxon>
        <taxon>Rhodobacterales</taxon>
        <taxon>Roseobacteraceae</taxon>
        <taxon>Pacificibacter</taxon>
    </lineage>
</organism>
<evidence type="ECO:0000259" key="3">
    <source>
        <dbReference type="PROSITE" id="PS51462"/>
    </source>
</evidence>
<sequence length="144" mass="16452">MIRRYGDPKKNGVFYKLRPGAYAILPKNGNLLLTFQESNMGEFQLPGGGIDQNESPIAALHREVMEETGYRIGRVRFSHAFRRFSFMPEYGIWAEKLCRIYIARPVRKICAPLEIGHTAVWMPREIAIKKLGNPGDRAAVKNLF</sequence>
<name>A0A3N4UCC2_9RHOB</name>
<dbReference type="AlphaFoldDB" id="A0A3N4UCC2"/>
<dbReference type="RefSeq" id="WP_123793553.1">
    <property type="nucleotide sequence ID" value="NZ_RKQK01000004.1"/>
</dbReference>
<dbReference type="InterPro" id="IPR020084">
    <property type="entry name" value="NUDIX_hydrolase_CS"/>
</dbReference>
<dbReference type="Pfam" id="PF00293">
    <property type="entry name" value="NUDIX"/>
    <property type="match status" value="1"/>
</dbReference>
<proteinExistence type="predicted"/>
<dbReference type="OrthoDB" id="9816040at2"/>
<comment type="caution">
    <text evidence="4">The sequence shown here is derived from an EMBL/GenBank/DDBJ whole genome shotgun (WGS) entry which is preliminary data.</text>
</comment>
<feature type="domain" description="Nudix hydrolase" evidence="3">
    <location>
        <begin position="16"/>
        <end position="144"/>
    </location>
</feature>
<gene>
    <name evidence="4" type="ORF">EDD53_2459</name>
</gene>
<accession>A0A3N4UCC2</accession>
<reference evidence="4 5" key="1">
    <citation type="submission" date="2018-11" db="EMBL/GenBank/DDBJ databases">
        <title>Genomic Encyclopedia of Type Strains, Phase IV (KMG-IV): sequencing the most valuable type-strain genomes for metagenomic binning, comparative biology and taxonomic classification.</title>
        <authorList>
            <person name="Goeker M."/>
        </authorList>
    </citation>
    <scope>NUCLEOTIDE SEQUENCE [LARGE SCALE GENOMIC DNA]</scope>
    <source>
        <strain evidence="4 5">DSM 104731</strain>
    </source>
</reference>
<evidence type="ECO:0000313" key="4">
    <source>
        <dbReference type="EMBL" id="RPE64699.1"/>
    </source>
</evidence>
<evidence type="ECO:0000256" key="1">
    <source>
        <dbReference type="ARBA" id="ARBA00001946"/>
    </source>
</evidence>
<dbReference type="InterPro" id="IPR015797">
    <property type="entry name" value="NUDIX_hydrolase-like_dom_sf"/>
</dbReference>
<evidence type="ECO:0000313" key="5">
    <source>
        <dbReference type="Proteomes" id="UP000269689"/>
    </source>
</evidence>
<dbReference type="PROSITE" id="PS51462">
    <property type="entry name" value="NUDIX"/>
    <property type="match status" value="1"/>
</dbReference>
<comment type="cofactor">
    <cofactor evidence="1">
        <name>Mg(2+)</name>
        <dbReference type="ChEBI" id="CHEBI:18420"/>
    </cofactor>
</comment>